<dbReference type="EC" id="1.5.1.3" evidence="3 8"/>
<sequence>MKLGLIYARSRGGVIGKDGTMPWRLPEDMAHLKGKTMGCPVIMGRKTWDSIPPKFRPLSGRRNIVVTRQAGWQAEGAERVGSVEEAIELCADAPLAWIIGGSEIYNLSVPLADFAVVTEIDQDFEGDAFAPTLGDEWQETARERHVSATGLPYSFVTYSKR</sequence>
<dbReference type="SUPFAM" id="SSF53597">
    <property type="entry name" value="Dihydrofolate reductase-like"/>
    <property type="match status" value="1"/>
</dbReference>
<evidence type="ECO:0000256" key="7">
    <source>
        <dbReference type="ARBA" id="ARBA00025067"/>
    </source>
</evidence>
<proteinExistence type="inferred from homology"/>
<dbReference type="CDD" id="cd00209">
    <property type="entry name" value="DHFR"/>
    <property type="match status" value="1"/>
</dbReference>
<dbReference type="GO" id="GO:0070401">
    <property type="term" value="F:NADP+ binding"/>
    <property type="evidence" value="ECO:0007669"/>
    <property type="project" value="UniProtKB-ARBA"/>
</dbReference>
<feature type="domain" description="DHFR" evidence="9">
    <location>
        <begin position="2"/>
        <end position="160"/>
    </location>
</feature>
<evidence type="ECO:0000259" key="9">
    <source>
        <dbReference type="PROSITE" id="PS51330"/>
    </source>
</evidence>
<dbReference type="GO" id="GO:0046654">
    <property type="term" value="P:tetrahydrofolate biosynthetic process"/>
    <property type="evidence" value="ECO:0007669"/>
    <property type="project" value="InterPro"/>
</dbReference>
<dbReference type="InterPro" id="IPR012259">
    <property type="entry name" value="DHFR"/>
</dbReference>
<dbReference type="RefSeq" id="WP_187083431.1">
    <property type="nucleotide sequence ID" value="NZ_JACORU010000008.1"/>
</dbReference>
<evidence type="ECO:0000256" key="4">
    <source>
        <dbReference type="ARBA" id="ARBA00022563"/>
    </source>
</evidence>
<evidence type="ECO:0000256" key="1">
    <source>
        <dbReference type="ARBA" id="ARBA00004903"/>
    </source>
</evidence>
<reference evidence="10" key="1">
    <citation type="submission" date="2020-08" db="EMBL/GenBank/DDBJ databases">
        <title>Ramlibacter sp. GTP1 16S ribosomal RNA gene genome sequencing and assembly.</title>
        <authorList>
            <person name="Kang M."/>
        </authorList>
    </citation>
    <scope>NUCLEOTIDE SEQUENCE</scope>
    <source>
        <strain evidence="10">GTP1</strain>
    </source>
</reference>
<evidence type="ECO:0000256" key="6">
    <source>
        <dbReference type="ARBA" id="ARBA00023002"/>
    </source>
</evidence>
<evidence type="ECO:0000256" key="8">
    <source>
        <dbReference type="PIRNR" id="PIRNR000194"/>
    </source>
</evidence>
<dbReference type="Gene3D" id="3.40.430.10">
    <property type="entry name" value="Dihydrofolate Reductase, subunit A"/>
    <property type="match status" value="1"/>
</dbReference>
<keyword evidence="4 8" id="KW-0554">One-carbon metabolism</keyword>
<evidence type="ECO:0000256" key="3">
    <source>
        <dbReference type="ARBA" id="ARBA00012856"/>
    </source>
</evidence>
<dbReference type="PANTHER" id="PTHR48069">
    <property type="entry name" value="DIHYDROFOLATE REDUCTASE"/>
    <property type="match status" value="1"/>
</dbReference>
<dbReference type="FunFam" id="3.40.430.10:FF:000001">
    <property type="entry name" value="Dihydrofolate reductase"/>
    <property type="match status" value="1"/>
</dbReference>
<dbReference type="GO" id="GO:0004146">
    <property type="term" value="F:dihydrofolate reductase activity"/>
    <property type="evidence" value="ECO:0007669"/>
    <property type="project" value="UniProtKB-EC"/>
</dbReference>
<dbReference type="GO" id="GO:0005829">
    <property type="term" value="C:cytosol"/>
    <property type="evidence" value="ECO:0007669"/>
    <property type="project" value="TreeGrafter"/>
</dbReference>
<keyword evidence="11" id="KW-1185">Reference proteome</keyword>
<dbReference type="InterPro" id="IPR001796">
    <property type="entry name" value="DHFR_dom"/>
</dbReference>
<evidence type="ECO:0000313" key="10">
    <source>
        <dbReference type="EMBL" id="MBC5766942.1"/>
    </source>
</evidence>
<evidence type="ECO:0000256" key="5">
    <source>
        <dbReference type="ARBA" id="ARBA00022857"/>
    </source>
</evidence>
<accession>A0A923S7A3</accession>
<dbReference type="PRINTS" id="PR00070">
    <property type="entry name" value="DHFR"/>
</dbReference>
<dbReference type="PANTHER" id="PTHR48069:SF3">
    <property type="entry name" value="DIHYDROFOLATE REDUCTASE"/>
    <property type="match status" value="1"/>
</dbReference>
<comment type="pathway">
    <text evidence="1 8">Cofactor biosynthesis; tetrahydrofolate biosynthesis; 5,6,7,8-tetrahydrofolate from 7,8-dihydrofolate: step 1/1.</text>
</comment>
<comment type="caution">
    <text evidence="10">The sequence shown here is derived from an EMBL/GenBank/DDBJ whole genome shotgun (WGS) entry which is preliminary data.</text>
</comment>
<dbReference type="EMBL" id="JACORU010000008">
    <property type="protein sequence ID" value="MBC5766942.1"/>
    <property type="molecule type" value="Genomic_DNA"/>
</dbReference>
<keyword evidence="6 8" id="KW-0560">Oxidoreductase</keyword>
<organism evidence="10 11">
    <name type="scientific">Ramlibacter albus</name>
    <dbReference type="NCBI Taxonomy" id="2079448"/>
    <lineage>
        <taxon>Bacteria</taxon>
        <taxon>Pseudomonadati</taxon>
        <taxon>Pseudomonadota</taxon>
        <taxon>Betaproteobacteria</taxon>
        <taxon>Burkholderiales</taxon>
        <taxon>Comamonadaceae</taxon>
        <taxon>Ramlibacter</taxon>
    </lineage>
</organism>
<name>A0A923S7A3_9BURK</name>
<dbReference type="GO" id="GO:0046655">
    <property type="term" value="P:folic acid metabolic process"/>
    <property type="evidence" value="ECO:0007669"/>
    <property type="project" value="TreeGrafter"/>
</dbReference>
<dbReference type="PIRSF" id="PIRSF000194">
    <property type="entry name" value="DHFR"/>
    <property type="match status" value="1"/>
</dbReference>
<dbReference type="GO" id="GO:0046452">
    <property type="term" value="P:dihydrofolate metabolic process"/>
    <property type="evidence" value="ECO:0007669"/>
    <property type="project" value="TreeGrafter"/>
</dbReference>
<dbReference type="Pfam" id="PF00186">
    <property type="entry name" value="DHFR_1"/>
    <property type="match status" value="1"/>
</dbReference>
<evidence type="ECO:0000256" key="2">
    <source>
        <dbReference type="ARBA" id="ARBA00009539"/>
    </source>
</evidence>
<dbReference type="PROSITE" id="PS51330">
    <property type="entry name" value="DHFR_2"/>
    <property type="match status" value="1"/>
</dbReference>
<gene>
    <name evidence="10" type="ORF">H8R02_20925</name>
</gene>
<comment type="catalytic activity">
    <reaction evidence="8">
        <text>(6S)-5,6,7,8-tetrahydrofolate + NADP(+) = 7,8-dihydrofolate + NADPH + H(+)</text>
        <dbReference type="Rhea" id="RHEA:15009"/>
        <dbReference type="ChEBI" id="CHEBI:15378"/>
        <dbReference type="ChEBI" id="CHEBI:57451"/>
        <dbReference type="ChEBI" id="CHEBI:57453"/>
        <dbReference type="ChEBI" id="CHEBI:57783"/>
        <dbReference type="ChEBI" id="CHEBI:58349"/>
        <dbReference type="EC" id="1.5.1.3"/>
    </reaction>
</comment>
<evidence type="ECO:0000313" key="11">
    <source>
        <dbReference type="Proteomes" id="UP000596827"/>
    </source>
</evidence>
<comment type="similarity">
    <text evidence="2 8">Belongs to the dihydrofolate reductase family.</text>
</comment>
<protein>
    <recommendedName>
        <fullName evidence="3 8">Dihydrofolate reductase</fullName>
        <ecNumber evidence="3 8">1.5.1.3</ecNumber>
    </recommendedName>
</protein>
<keyword evidence="5 8" id="KW-0521">NADP</keyword>
<dbReference type="AlphaFoldDB" id="A0A923S7A3"/>
<dbReference type="GO" id="GO:0006730">
    <property type="term" value="P:one-carbon metabolic process"/>
    <property type="evidence" value="ECO:0007669"/>
    <property type="project" value="UniProtKB-KW"/>
</dbReference>
<dbReference type="Proteomes" id="UP000596827">
    <property type="component" value="Unassembled WGS sequence"/>
</dbReference>
<comment type="function">
    <text evidence="7 8">Key enzyme in folate metabolism. Catalyzes an essential reaction for de novo glycine and purine synthesis, and for DNA precursor synthesis.</text>
</comment>
<dbReference type="InterPro" id="IPR024072">
    <property type="entry name" value="DHFR-like_dom_sf"/>
</dbReference>